<reference evidence="7" key="1">
    <citation type="submission" date="2025-08" db="UniProtKB">
        <authorList>
            <consortium name="RefSeq"/>
        </authorList>
    </citation>
    <scope>IDENTIFICATION</scope>
    <source>
        <tissue evidence="7">Whole organism</tissue>
    </source>
</reference>
<dbReference type="InterPro" id="IPR002129">
    <property type="entry name" value="PyrdxlP-dep_de-COase"/>
</dbReference>
<evidence type="ECO:0000256" key="2">
    <source>
        <dbReference type="ARBA" id="ARBA00022793"/>
    </source>
</evidence>
<dbReference type="PANTHER" id="PTHR11999:SF70">
    <property type="entry name" value="MIP05841P"/>
    <property type="match status" value="1"/>
</dbReference>
<dbReference type="GO" id="GO:0030170">
    <property type="term" value="F:pyridoxal phosphate binding"/>
    <property type="evidence" value="ECO:0007669"/>
    <property type="project" value="InterPro"/>
</dbReference>
<dbReference type="GO" id="GO:0006520">
    <property type="term" value="P:amino acid metabolic process"/>
    <property type="evidence" value="ECO:0007669"/>
    <property type="project" value="InterPro"/>
</dbReference>
<evidence type="ECO:0000256" key="1">
    <source>
        <dbReference type="ARBA" id="ARBA00001933"/>
    </source>
</evidence>
<organism evidence="6 7">
    <name type="scientific">Hyalella azteca</name>
    <name type="common">Amphipod</name>
    <dbReference type="NCBI Taxonomy" id="294128"/>
    <lineage>
        <taxon>Eukaryota</taxon>
        <taxon>Metazoa</taxon>
        <taxon>Ecdysozoa</taxon>
        <taxon>Arthropoda</taxon>
        <taxon>Crustacea</taxon>
        <taxon>Multicrustacea</taxon>
        <taxon>Malacostraca</taxon>
        <taxon>Eumalacostraca</taxon>
        <taxon>Peracarida</taxon>
        <taxon>Amphipoda</taxon>
        <taxon>Senticaudata</taxon>
        <taxon>Talitrida</taxon>
        <taxon>Talitroidea</taxon>
        <taxon>Hyalellidae</taxon>
        <taxon>Hyalella</taxon>
    </lineage>
</organism>
<gene>
    <name evidence="7" type="primary">LOC108674167</name>
</gene>
<keyword evidence="2" id="KW-0210">Decarboxylase</keyword>
<evidence type="ECO:0000313" key="6">
    <source>
        <dbReference type="Proteomes" id="UP000694843"/>
    </source>
</evidence>
<dbReference type="GO" id="GO:0019752">
    <property type="term" value="P:carboxylic acid metabolic process"/>
    <property type="evidence" value="ECO:0007669"/>
    <property type="project" value="InterPro"/>
</dbReference>
<dbReference type="GO" id="GO:0016831">
    <property type="term" value="F:carboxy-lyase activity"/>
    <property type="evidence" value="ECO:0007669"/>
    <property type="project" value="UniProtKB-KW"/>
</dbReference>
<evidence type="ECO:0000256" key="4">
    <source>
        <dbReference type="ARBA" id="ARBA00023239"/>
    </source>
</evidence>
<name>A0A8B7NV24_HYAAZ</name>
<dbReference type="Proteomes" id="UP000694843">
    <property type="component" value="Unplaced"/>
</dbReference>
<dbReference type="GO" id="GO:0005737">
    <property type="term" value="C:cytoplasm"/>
    <property type="evidence" value="ECO:0007669"/>
    <property type="project" value="TreeGrafter"/>
</dbReference>
<dbReference type="OrthoDB" id="639767at2759"/>
<dbReference type="Gene3D" id="3.40.640.10">
    <property type="entry name" value="Type I PLP-dependent aspartate aminotransferase-like (Major domain)"/>
    <property type="match status" value="1"/>
</dbReference>
<comment type="similarity">
    <text evidence="5">Belongs to the group II decarboxylase family.</text>
</comment>
<evidence type="ECO:0000256" key="5">
    <source>
        <dbReference type="RuleBase" id="RU000382"/>
    </source>
</evidence>
<protein>
    <submittedName>
        <fullName evidence="7">Aromatic-L-amino-acid decarboxylase-like</fullName>
    </submittedName>
</protein>
<dbReference type="InterPro" id="IPR010977">
    <property type="entry name" value="Aromatic_deC"/>
</dbReference>
<dbReference type="PRINTS" id="PR00800">
    <property type="entry name" value="YHDCRBOXLASE"/>
</dbReference>
<dbReference type="PANTHER" id="PTHR11999">
    <property type="entry name" value="GROUP II PYRIDOXAL-5-PHOSPHATE DECARBOXYLASE"/>
    <property type="match status" value="1"/>
</dbReference>
<keyword evidence="3 5" id="KW-0663">Pyridoxal phosphate</keyword>
<evidence type="ECO:0000313" key="7">
    <source>
        <dbReference type="RefSeq" id="XP_018017565.2"/>
    </source>
</evidence>
<keyword evidence="4 5" id="KW-0456">Lyase</keyword>
<dbReference type="OMA" id="YASECAE"/>
<evidence type="ECO:0000256" key="3">
    <source>
        <dbReference type="ARBA" id="ARBA00022898"/>
    </source>
</evidence>
<dbReference type="AlphaFoldDB" id="A0A8B7NV24"/>
<dbReference type="GeneID" id="108674167"/>
<dbReference type="Pfam" id="PF00282">
    <property type="entry name" value="Pyridoxal_deC"/>
    <property type="match status" value="1"/>
</dbReference>
<dbReference type="RefSeq" id="XP_018017565.2">
    <property type="nucleotide sequence ID" value="XM_018162076.2"/>
</dbReference>
<comment type="cofactor">
    <cofactor evidence="1 5">
        <name>pyridoxal 5'-phosphate</name>
        <dbReference type="ChEBI" id="CHEBI:597326"/>
    </cofactor>
</comment>
<dbReference type="InterPro" id="IPR015424">
    <property type="entry name" value="PyrdxlP-dep_Trfase"/>
</dbReference>
<accession>A0A8B7NV24</accession>
<sequence length="127" mass="13603">MTQWMSPHFHAYYPAGNSFPSLLGDMLCGALTCLGFTWESSPACTELEVIMLDWLAQLIGLPEHFLATSPGSGGGVILGTASEATLMAMLAAKQRALKDCVGQQEKDKKAPLLVAYASECAENSYID</sequence>
<proteinExistence type="inferred from homology"/>
<dbReference type="InterPro" id="IPR015421">
    <property type="entry name" value="PyrdxlP-dep_Trfase_major"/>
</dbReference>
<keyword evidence="6" id="KW-1185">Reference proteome</keyword>
<dbReference type="KEGG" id="hazt:108674167"/>
<dbReference type="SUPFAM" id="SSF53383">
    <property type="entry name" value="PLP-dependent transferases"/>
    <property type="match status" value="1"/>
</dbReference>